<dbReference type="EMBL" id="JAETXL010000006">
    <property type="protein sequence ID" value="MBL6278237.1"/>
    <property type="molecule type" value="Genomic_DNA"/>
</dbReference>
<dbReference type="Gene3D" id="3.40.630.30">
    <property type="match status" value="1"/>
</dbReference>
<protein>
    <submittedName>
        <fullName evidence="1">N-acetyltransferase</fullName>
    </submittedName>
</protein>
<organism evidence="1 2">
    <name type="scientific">Micromonospora fiedleri</name>
    <dbReference type="NCBI Taxonomy" id="1157498"/>
    <lineage>
        <taxon>Bacteria</taxon>
        <taxon>Bacillati</taxon>
        <taxon>Actinomycetota</taxon>
        <taxon>Actinomycetes</taxon>
        <taxon>Micromonosporales</taxon>
        <taxon>Micromonosporaceae</taxon>
        <taxon>Micromonospora</taxon>
    </lineage>
</organism>
<dbReference type="Proteomes" id="UP000661193">
    <property type="component" value="Unassembled WGS sequence"/>
</dbReference>
<reference evidence="1 2" key="1">
    <citation type="submission" date="2021-01" db="EMBL/GenBank/DDBJ databases">
        <title>Genome sequencing of Micromonospora fiedleri MG-37.</title>
        <authorList>
            <person name="Moreland P.E.J."/>
            <person name="Stach J.E.M."/>
        </authorList>
    </citation>
    <scope>NUCLEOTIDE SEQUENCE [LARGE SCALE GENOMIC DNA]</scope>
    <source>
        <strain evidence="1 2">MG-37</strain>
    </source>
</reference>
<evidence type="ECO:0000313" key="1">
    <source>
        <dbReference type="EMBL" id="MBL6278237.1"/>
    </source>
</evidence>
<comment type="caution">
    <text evidence="1">The sequence shown here is derived from an EMBL/GenBank/DDBJ whole genome shotgun (WGS) entry which is preliminary data.</text>
</comment>
<sequence length="204" mass="22784">MQAGRLGAWLVPDPTQRRTVLHTYARLVLAHAMAHGRIDTTEDGTAMAAWHPRLRPPPPYATILFGLYRALGPHAARFALLHSWTDAVHPPTPHHHLAHTAGDDRAVGALLAAHHRVLDPHRLPSYAEAVTDRPRDGLLARLGYAPRTPVLLEPGGPVLWRMWRTPPHHHPPGGRDGDGMPHRVRVHRIPPRRTQFQEDSSCRP</sequence>
<evidence type="ECO:0000313" key="2">
    <source>
        <dbReference type="Proteomes" id="UP000661193"/>
    </source>
</evidence>
<proteinExistence type="predicted"/>
<keyword evidence="2" id="KW-1185">Reference proteome</keyword>
<name>A0ABS1UPI6_9ACTN</name>
<accession>A0ABS1UPI6</accession>
<gene>
    <name evidence="1" type="ORF">JMF97_18935</name>
</gene>